<sequence>MTKQSFLYGTLILAGAGFITKVLGFVYRVALSRMIGDEGVGLFQMTYPILLLMVVITTAGLPVAISKLVSEAIVERNHKRIGSILTVSIFILLAMSFLITSLILLFAPLIANTLLTDQRALYCLLAMVPMIPIIAISSVFRGYFQGKQQMNPYAISQILEQCIRIGSVLLIAYILMPFGVQYAAAGAMMGMVIGEVAGMIFISNCYRIDPTSPKLNLSLRNLRSIHPIKTLKDILHIALPVTASRLVGTLSYAIEPIVVAQSLALAGVTAATSTAFYGQLEGMAVPLVFFPSFITYALSVSLVPAISEAAAQKNQRLIEHRLNQSIRLSLIIGLPCALFIYLLAEPLALFLFNQIEVARYIQLMSPFAIFLYIQGPLASALQGLDYANISMRNSIIGAIVKTALIFLLASQPQLGIDGVAIAVNCGMVVVTALHFLSILPIVTITIHLRELVKLVLTLAATALFVQYLLMQDQWSLITRILLSTFGSVTLYTILLIFFSLLKKQEIIQMPYIGNWLSKWIRS</sequence>
<dbReference type="PIRSF" id="PIRSF038958">
    <property type="entry name" value="PG_synth_SpoVB"/>
    <property type="match status" value="1"/>
</dbReference>
<feature type="transmembrane region" description="Helical" evidence="6">
    <location>
        <begin position="328"/>
        <end position="351"/>
    </location>
</feature>
<evidence type="ECO:0000313" key="8">
    <source>
        <dbReference type="Proteomes" id="UP000184476"/>
    </source>
</evidence>
<feature type="transmembrane region" description="Helical" evidence="6">
    <location>
        <begin position="152"/>
        <end position="176"/>
    </location>
</feature>
<keyword evidence="5 6" id="KW-0472">Membrane</keyword>
<evidence type="ECO:0000256" key="5">
    <source>
        <dbReference type="ARBA" id="ARBA00023136"/>
    </source>
</evidence>
<dbReference type="PANTHER" id="PTHR30250">
    <property type="entry name" value="PST FAMILY PREDICTED COLANIC ACID TRANSPORTER"/>
    <property type="match status" value="1"/>
</dbReference>
<accession>A0A1M4TRK6</accession>
<dbReference type="EMBL" id="FQVL01000001">
    <property type="protein sequence ID" value="SHE46927.1"/>
    <property type="molecule type" value="Genomic_DNA"/>
</dbReference>
<dbReference type="InterPro" id="IPR014249">
    <property type="entry name" value="Spore_V_B"/>
</dbReference>
<dbReference type="STRING" id="112248.SAMN05444392_101596"/>
<evidence type="ECO:0000256" key="1">
    <source>
        <dbReference type="ARBA" id="ARBA00004651"/>
    </source>
</evidence>
<protein>
    <submittedName>
        <fullName evidence="7">Stage V sporulation protein B</fullName>
    </submittedName>
</protein>
<dbReference type="GO" id="GO:0005886">
    <property type="term" value="C:plasma membrane"/>
    <property type="evidence" value="ECO:0007669"/>
    <property type="project" value="UniProtKB-SubCell"/>
</dbReference>
<dbReference type="OrthoDB" id="9775950at2"/>
<feature type="transmembrane region" description="Helical" evidence="6">
    <location>
        <begin position="283"/>
        <end position="307"/>
    </location>
</feature>
<dbReference type="NCBIfam" id="TIGR02900">
    <property type="entry name" value="spore_V_B"/>
    <property type="match status" value="1"/>
</dbReference>
<feature type="transmembrane region" description="Helical" evidence="6">
    <location>
        <begin position="418"/>
        <end position="439"/>
    </location>
</feature>
<keyword evidence="8" id="KW-1185">Reference proteome</keyword>
<feature type="transmembrane region" description="Helical" evidence="6">
    <location>
        <begin position="394"/>
        <end position="412"/>
    </location>
</feature>
<dbReference type="Proteomes" id="UP000184476">
    <property type="component" value="Unassembled WGS sequence"/>
</dbReference>
<feature type="transmembrane region" description="Helical" evidence="6">
    <location>
        <begin position="451"/>
        <end position="470"/>
    </location>
</feature>
<keyword evidence="2" id="KW-1003">Cell membrane</keyword>
<dbReference type="PANTHER" id="PTHR30250:SF24">
    <property type="entry name" value="STAGE V SPORULATION PROTEIN B"/>
    <property type="match status" value="1"/>
</dbReference>
<keyword evidence="4 6" id="KW-1133">Transmembrane helix</keyword>
<evidence type="ECO:0000313" key="7">
    <source>
        <dbReference type="EMBL" id="SHE46927.1"/>
    </source>
</evidence>
<comment type="subcellular location">
    <subcellularLocation>
        <location evidence="1">Cell membrane</location>
        <topology evidence="1">Multi-pass membrane protein</topology>
    </subcellularLocation>
</comment>
<name>A0A1M4TRK6_9BACL</name>
<keyword evidence="3 6" id="KW-0812">Transmembrane</keyword>
<reference evidence="7 8" key="1">
    <citation type="submission" date="2016-11" db="EMBL/GenBank/DDBJ databases">
        <authorList>
            <person name="Jaros S."/>
            <person name="Januszkiewicz K."/>
            <person name="Wedrychowicz H."/>
        </authorList>
    </citation>
    <scope>NUCLEOTIDE SEQUENCE [LARGE SCALE GENOMIC DNA]</scope>
    <source>
        <strain evidence="7 8">DSM 44666</strain>
    </source>
</reference>
<dbReference type="CDD" id="cd13124">
    <property type="entry name" value="MATE_SpoVB_like"/>
    <property type="match status" value="1"/>
</dbReference>
<dbReference type="Pfam" id="PF01943">
    <property type="entry name" value="Polysacc_synt"/>
    <property type="match status" value="1"/>
</dbReference>
<dbReference type="InterPro" id="IPR002797">
    <property type="entry name" value="Polysacc_synth"/>
</dbReference>
<evidence type="ECO:0000256" key="2">
    <source>
        <dbReference type="ARBA" id="ARBA00022475"/>
    </source>
</evidence>
<dbReference type="RefSeq" id="WP_073151608.1">
    <property type="nucleotide sequence ID" value="NZ_FQVL01000001.1"/>
</dbReference>
<feature type="transmembrane region" description="Helical" evidence="6">
    <location>
        <begin position="81"/>
        <end position="107"/>
    </location>
</feature>
<dbReference type="InterPro" id="IPR050833">
    <property type="entry name" value="Poly_Biosynth_Transport"/>
</dbReference>
<proteinExistence type="predicted"/>
<dbReference type="AlphaFoldDB" id="A0A1M4TRK6"/>
<gene>
    <name evidence="7" type="ORF">SAMN05444392_101596</name>
</gene>
<evidence type="ECO:0000256" key="4">
    <source>
        <dbReference type="ARBA" id="ARBA00022989"/>
    </source>
</evidence>
<evidence type="ECO:0000256" key="3">
    <source>
        <dbReference type="ARBA" id="ARBA00022692"/>
    </source>
</evidence>
<feature type="transmembrane region" description="Helical" evidence="6">
    <location>
        <begin position="476"/>
        <end position="501"/>
    </location>
</feature>
<feature type="transmembrane region" description="Helical" evidence="6">
    <location>
        <begin position="7"/>
        <end position="27"/>
    </location>
</feature>
<feature type="transmembrane region" description="Helical" evidence="6">
    <location>
        <begin position="357"/>
        <end position="373"/>
    </location>
</feature>
<feature type="transmembrane region" description="Helical" evidence="6">
    <location>
        <begin position="47"/>
        <end position="69"/>
    </location>
</feature>
<organism evidence="7 8">
    <name type="scientific">Seinonella peptonophila</name>
    <dbReference type="NCBI Taxonomy" id="112248"/>
    <lineage>
        <taxon>Bacteria</taxon>
        <taxon>Bacillati</taxon>
        <taxon>Bacillota</taxon>
        <taxon>Bacilli</taxon>
        <taxon>Bacillales</taxon>
        <taxon>Thermoactinomycetaceae</taxon>
        <taxon>Seinonella</taxon>
    </lineage>
</organism>
<dbReference type="InterPro" id="IPR024923">
    <property type="entry name" value="PG_synth_SpoVB"/>
</dbReference>
<feature type="transmembrane region" description="Helical" evidence="6">
    <location>
        <begin position="119"/>
        <end position="140"/>
    </location>
</feature>
<evidence type="ECO:0000256" key="6">
    <source>
        <dbReference type="SAM" id="Phobius"/>
    </source>
</evidence>